<name>A0AAV5CD53_ELECO</name>
<protein>
    <submittedName>
        <fullName evidence="1">Uncharacterized protein</fullName>
    </submittedName>
</protein>
<comment type="caution">
    <text evidence="1">The sequence shown here is derived from an EMBL/GenBank/DDBJ whole genome shotgun (WGS) entry which is preliminary data.</text>
</comment>
<dbReference type="Proteomes" id="UP001054889">
    <property type="component" value="Unassembled WGS sequence"/>
</dbReference>
<reference evidence="1" key="2">
    <citation type="submission" date="2021-12" db="EMBL/GenBank/DDBJ databases">
        <title>Resequencing data analysis of finger millet.</title>
        <authorList>
            <person name="Hatakeyama M."/>
            <person name="Aluri S."/>
            <person name="Balachadran M.T."/>
            <person name="Sivarajan S.R."/>
            <person name="Poveda L."/>
            <person name="Shimizu-Inatsugi R."/>
            <person name="Schlapbach R."/>
            <person name="Sreeman S.M."/>
            <person name="Shimizu K.K."/>
        </authorList>
    </citation>
    <scope>NUCLEOTIDE SEQUENCE</scope>
</reference>
<organism evidence="1 2">
    <name type="scientific">Eleusine coracana subsp. coracana</name>
    <dbReference type="NCBI Taxonomy" id="191504"/>
    <lineage>
        <taxon>Eukaryota</taxon>
        <taxon>Viridiplantae</taxon>
        <taxon>Streptophyta</taxon>
        <taxon>Embryophyta</taxon>
        <taxon>Tracheophyta</taxon>
        <taxon>Spermatophyta</taxon>
        <taxon>Magnoliopsida</taxon>
        <taxon>Liliopsida</taxon>
        <taxon>Poales</taxon>
        <taxon>Poaceae</taxon>
        <taxon>PACMAD clade</taxon>
        <taxon>Chloridoideae</taxon>
        <taxon>Cynodonteae</taxon>
        <taxon>Eleusininae</taxon>
        <taxon>Eleusine</taxon>
    </lineage>
</organism>
<dbReference type="AlphaFoldDB" id="A0AAV5CD53"/>
<dbReference type="EMBL" id="BQKI01000006">
    <property type="protein sequence ID" value="GJM96034.1"/>
    <property type="molecule type" value="Genomic_DNA"/>
</dbReference>
<evidence type="ECO:0000313" key="1">
    <source>
        <dbReference type="EMBL" id="GJM96034.1"/>
    </source>
</evidence>
<accession>A0AAV5CD53</accession>
<proteinExistence type="predicted"/>
<reference evidence="1" key="1">
    <citation type="journal article" date="2018" name="DNA Res.">
        <title>Multiple hybrid de novo genome assembly of finger millet, an orphan allotetraploid crop.</title>
        <authorList>
            <person name="Hatakeyama M."/>
            <person name="Aluri S."/>
            <person name="Balachadran M.T."/>
            <person name="Sivarajan S.R."/>
            <person name="Patrignani A."/>
            <person name="Gruter S."/>
            <person name="Poveda L."/>
            <person name="Shimizu-Inatsugi R."/>
            <person name="Baeten J."/>
            <person name="Francoijs K.J."/>
            <person name="Nataraja K.N."/>
            <person name="Reddy Y.A.N."/>
            <person name="Phadnis S."/>
            <person name="Ravikumar R.L."/>
            <person name="Schlapbach R."/>
            <person name="Sreeman S.M."/>
            <person name="Shimizu K.K."/>
        </authorList>
    </citation>
    <scope>NUCLEOTIDE SEQUENCE</scope>
</reference>
<evidence type="ECO:0000313" key="2">
    <source>
        <dbReference type="Proteomes" id="UP001054889"/>
    </source>
</evidence>
<keyword evidence="2" id="KW-1185">Reference proteome</keyword>
<gene>
    <name evidence="1" type="primary">ga12838</name>
    <name evidence="1" type="ORF">PR202_ga12838</name>
</gene>
<sequence>MHCSSRGRPPPRALYLSRAASPARPAPRALLVLCAADPALPTPRTLLLPRAAGRSSCPSLPPRFRISVVGLFPDAFEERESLFLHRLSPRRQFCYRLFLLC</sequence>